<dbReference type="EMBL" id="QUQO01000001">
    <property type="protein sequence ID" value="RFB05999.1"/>
    <property type="molecule type" value="Genomic_DNA"/>
</dbReference>
<dbReference type="Proteomes" id="UP000264589">
    <property type="component" value="Unassembled WGS sequence"/>
</dbReference>
<dbReference type="InParanoid" id="A0A371RKL7"/>
<dbReference type="OrthoDB" id="8480775at2"/>
<dbReference type="Pfam" id="PF12680">
    <property type="entry name" value="SnoaL_2"/>
    <property type="match status" value="1"/>
</dbReference>
<evidence type="ECO:0000313" key="3">
    <source>
        <dbReference type="EMBL" id="RFB05999.1"/>
    </source>
</evidence>
<dbReference type="RefSeq" id="WP_116392632.1">
    <property type="nucleotide sequence ID" value="NZ_QUQO01000001.1"/>
</dbReference>
<sequence>MTLANIILCGLLAVTSVQAAEEPRWTPEQQEIIDLASRGPFALNDDFDAWAEGYHPDWSYWRLGAETIRPRDEHMQAVADYMATGVRIVDFEFTPIDVVVRGDTALLRYNAIESIENPDGTRRDVHFSAAGFYAREEGEWKVLASNLYYVPDGEAE</sequence>
<dbReference type="AlphaFoldDB" id="A0A371RKL7"/>
<organism evidence="3 4">
    <name type="scientific">Parvularcula marina</name>
    <dbReference type="NCBI Taxonomy" id="2292771"/>
    <lineage>
        <taxon>Bacteria</taxon>
        <taxon>Pseudomonadati</taxon>
        <taxon>Pseudomonadota</taxon>
        <taxon>Alphaproteobacteria</taxon>
        <taxon>Parvularculales</taxon>
        <taxon>Parvularculaceae</taxon>
        <taxon>Parvularcula</taxon>
    </lineage>
</organism>
<evidence type="ECO:0000313" key="4">
    <source>
        <dbReference type="Proteomes" id="UP000264589"/>
    </source>
</evidence>
<gene>
    <name evidence="3" type="ORF">DX908_12445</name>
</gene>
<dbReference type="Gene3D" id="3.10.450.50">
    <property type="match status" value="1"/>
</dbReference>
<keyword evidence="4" id="KW-1185">Reference proteome</keyword>
<dbReference type="SUPFAM" id="SSF54427">
    <property type="entry name" value="NTF2-like"/>
    <property type="match status" value="1"/>
</dbReference>
<dbReference type="InterPro" id="IPR037401">
    <property type="entry name" value="SnoaL-like"/>
</dbReference>
<evidence type="ECO:0000259" key="2">
    <source>
        <dbReference type="Pfam" id="PF12680"/>
    </source>
</evidence>
<comment type="caution">
    <text evidence="3">The sequence shown here is derived from an EMBL/GenBank/DDBJ whole genome shotgun (WGS) entry which is preliminary data.</text>
</comment>
<feature type="chain" id="PRO_5016736865" evidence="1">
    <location>
        <begin position="20"/>
        <end position="156"/>
    </location>
</feature>
<feature type="domain" description="SnoaL-like" evidence="2">
    <location>
        <begin position="44"/>
        <end position="141"/>
    </location>
</feature>
<proteinExistence type="predicted"/>
<evidence type="ECO:0000256" key="1">
    <source>
        <dbReference type="SAM" id="SignalP"/>
    </source>
</evidence>
<dbReference type="InterPro" id="IPR032710">
    <property type="entry name" value="NTF2-like_dom_sf"/>
</dbReference>
<accession>A0A371RKL7</accession>
<keyword evidence="1" id="KW-0732">Signal</keyword>
<protein>
    <submittedName>
        <fullName evidence="3">Nuclear transport factor 2 family protein</fullName>
    </submittedName>
</protein>
<reference evidence="3 4" key="1">
    <citation type="submission" date="2018-08" db="EMBL/GenBank/DDBJ databases">
        <title>Parvularcula sp. SM1705, isolated from surface water of the South Sea China.</title>
        <authorList>
            <person name="Sun L."/>
        </authorList>
    </citation>
    <scope>NUCLEOTIDE SEQUENCE [LARGE SCALE GENOMIC DNA]</scope>
    <source>
        <strain evidence="3 4">SM1705</strain>
    </source>
</reference>
<name>A0A371RKL7_9PROT</name>
<feature type="signal peptide" evidence="1">
    <location>
        <begin position="1"/>
        <end position="19"/>
    </location>
</feature>